<dbReference type="InterPro" id="IPR013783">
    <property type="entry name" value="Ig-like_fold"/>
</dbReference>
<feature type="chain" id="PRO_5045204504" description="PKD domain-containing protein" evidence="1">
    <location>
        <begin position="23"/>
        <end position="119"/>
    </location>
</feature>
<proteinExistence type="predicted"/>
<gene>
    <name evidence="2" type="ORF">I6U50_08720</name>
</gene>
<feature type="signal peptide" evidence="1">
    <location>
        <begin position="1"/>
        <end position="22"/>
    </location>
</feature>
<dbReference type="RefSeq" id="WP_198638554.1">
    <property type="nucleotide sequence ID" value="NZ_JAEHNY010000006.1"/>
</dbReference>
<reference evidence="2 3" key="1">
    <citation type="submission" date="2020-12" db="EMBL/GenBank/DDBJ databases">
        <title>Salegentibacter orientalis sp. nov., isolated from costal sediment.</title>
        <authorList>
            <person name="Lian F.-B."/>
        </authorList>
    </citation>
    <scope>NUCLEOTIDE SEQUENCE [LARGE SCALE GENOMIC DNA]</scope>
    <source>
        <strain evidence="2 3">F60176</strain>
    </source>
</reference>
<organism evidence="2 3">
    <name type="scientific">Salegentibacter maritimus</name>
    <dbReference type="NCBI Taxonomy" id="2794347"/>
    <lineage>
        <taxon>Bacteria</taxon>
        <taxon>Pseudomonadati</taxon>
        <taxon>Bacteroidota</taxon>
        <taxon>Flavobacteriia</taxon>
        <taxon>Flavobacteriales</taxon>
        <taxon>Flavobacteriaceae</taxon>
        <taxon>Salegentibacter</taxon>
    </lineage>
</organism>
<evidence type="ECO:0000313" key="3">
    <source>
        <dbReference type="Proteomes" id="UP000635665"/>
    </source>
</evidence>
<evidence type="ECO:0000256" key="1">
    <source>
        <dbReference type="SAM" id="SignalP"/>
    </source>
</evidence>
<protein>
    <recommendedName>
        <fullName evidence="4">PKD domain-containing protein</fullName>
    </recommendedName>
</protein>
<accession>A0ABS0TGC1</accession>
<dbReference type="InterPro" id="IPR035986">
    <property type="entry name" value="PKD_dom_sf"/>
</dbReference>
<keyword evidence="1" id="KW-0732">Signal</keyword>
<evidence type="ECO:0008006" key="4">
    <source>
        <dbReference type="Google" id="ProtNLM"/>
    </source>
</evidence>
<name>A0ABS0TGC1_9FLAO</name>
<dbReference type="Proteomes" id="UP000635665">
    <property type="component" value="Unassembled WGS sequence"/>
</dbReference>
<sequence length="119" mass="13390">MKTYINKHILLLLSFIVFMVSCTPDEDSKSVFADDELPKIFFVNWSASQSINANGTLIHSPVVSPNDGAIYEWTLESETISEEKDLNYIVTETPGVYTLTFTVTRNGISTYRTTELTVN</sequence>
<keyword evidence="3" id="KW-1185">Reference proteome</keyword>
<dbReference type="Gene3D" id="2.60.40.10">
    <property type="entry name" value="Immunoglobulins"/>
    <property type="match status" value="1"/>
</dbReference>
<dbReference type="SUPFAM" id="SSF49299">
    <property type="entry name" value="PKD domain"/>
    <property type="match status" value="1"/>
</dbReference>
<dbReference type="PROSITE" id="PS51257">
    <property type="entry name" value="PROKAR_LIPOPROTEIN"/>
    <property type="match status" value="1"/>
</dbReference>
<comment type="caution">
    <text evidence="2">The sequence shown here is derived from an EMBL/GenBank/DDBJ whole genome shotgun (WGS) entry which is preliminary data.</text>
</comment>
<evidence type="ECO:0000313" key="2">
    <source>
        <dbReference type="EMBL" id="MBI6120104.1"/>
    </source>
</evidence>
<dbReference type="EMBL" id="JAEHNY010000006">
    <property type="protein sequence ID" value="MBI6120104.1"/>
    <property type="molecule type" value="Genomic_DNA"/>
</dbReference>